<feature type="domain" description="Amidase" evidence="3">
    <location>
        <begin position="146"/>
        <end position="431"/>
    </location>
</feature>
<feature type="coiled-coil region" evidence="2">
    <location>
        <begin position="169"/>
        <end position="199"/>
    </location>
</feature>
<dbReference type="SUPFAM" id="SSF75304">
    <property type="entry name" value="Amidase signature (AS) enzymes"/>
    <property type="match status" value="1"/>
</dbReference>
<dbReference type="Proteomes" id="UP000887561">
    <property type="component" value="Unplaced"/>
</dbReference>
<proteinExistence type="inferred from homology"/>
<keyword evidence="2" id="KW-0175">Coiled coil</keyword>
<dbReference type="WBParaSite" id="scaffold8689_cov224.g13274">
    <property type="protein sequence ID" value="scaffold8689_cov224.g13274"/>
    <property type="gene ID" value="scaffold8689_cov224.g13274"/>
</dbReference>
<feature type="domain" description="Amidase" evidence="3">
    <location>
        <begin position="453"/>
        <end position="535"/>
    </location>
</feature>
<evidence type="ECO:0000256" key="1">
    <source>
        <dbReference type="ARBA" id="ARBA00009199"/>
    </source>
</evidence>
<evidence type="ECO:0000313" key="4">
    <source>
        <dbReference type="Proteomes" id="UP000887561"/>
    </source>
</evidence>
<name>A0A915N611_MELJA</name>
<keyword evidence="4" id="KW-1185">Reference proteome</keyword>
<evidence type="ECO:0000256" key="2">
    <source>
        <dbReference type="SAM" id="Coils"/>
    </source>
</evidence>
<organism evidence="4 5">
    <name type="scientific">Meloidogyne javanica</name>
    <name type="common">Root-knot nematode worm</name>
    <dbReference type="NCBI Taxonomy" id="6303"/>
    <lineage>
        <taxon>Eukaryota</taxon>
        <taxon>Metazoa</taxon>
        <taxon>Ecdysozoa</taxon>
        <taxon>Nematoda</taxon>
        <taxon>Chromadorea</taxon>
        <taxon>Rhabditida</taxon>
        <taxon>Tylenchina</taxon>
        <taxon>Tylenchomorpha</taxon>
        <taxon>Tylenchoidea</taxon>
        <taxon>Meloidogynidae</taxon>
        <taxon>Meloidogyninae</taxon>
        <taxon>Meloidogyne</taxon>
        <taxon>Meloidogyne incognita group</taxon>
    </lineage>
</organism>
<comment type="similarity">
    <text evidence="1">Belongs to the amidase family.</text>
</comment>
<dbReference type="GO" id="GO:0012505">
    <property type="term" value="C:endomembrane system"/>
    <property type="evidence" value="ECO:0007669"/>
    <property type="project" value="TreeGrafter"/>
</dbReference>
<dbReference type="AlphaFoldDB" id="A0A915N611"/>
<dbReference type="Pfam" id="PF01425">
    <property type="entry name" value="Amidase"/>
    <property type="match status" value="2"/>
</dbReference>
<dbReference type="InterPro" id="IPR036928">
    <property type="entry name" value="AS_sf"/>
</dbReference>
<sequence length="552" mass="61627">MSVKLWIVLYTLREMLQFVDKHIKAESSKKEEKKSENEGEDLKKKFALDFAKTLLNDQPEYLVRHNEELFIRRAIASFPYKQSMLWQSLNQSFKTVEFGSPPPAFIVLCNALLGHRFVQTSKFCRTCSIPSAKKRCPKCKISSEQLITAYISRIRRVQPLINAIVAECFEKALEEAKNVDNYLANLDEKSEEYKNLEQNKPLLGVPFSNKNNMDVKGFVSVAGYAPFVNDPPAEKDCDVVERLCNAGAILIAITNLPKLAMNWSCTNKVYGRTRNPYDLRRIPGGSSGGEGALVGAGASPFGLGNDLGGSVRIPASMCGVFGLKPTKDAVSLNGFTPKIDTEMGKAQWTIGPLCRYAEDLPLVFSIISGKSQSEMDFQKIDFSQVRIIYMDILNIWFMENVHSEVLQALRKSVRFFETEFNVTAQKVEFPLASHLYEIWGALGFGTPALMLKKLDKLRHQIKQALGDNGILLLPTWPTLAPFHHQDLFTSMNLAFTELFNILGFPAISCPVGLDSSKQIPLSVQIAGPPNSEPLLMAAAKEIERGFGGWVRP</sequence>
<accession>A0A915N611</accession>
<protein>
    <submittedName>
        <fullName evidence="5">Amidase domain-containing protein</fullName>
    </submittedName>
</protein>
<evidence type="ECO:0000259" key="3">
    <source>
        <dbReference type="Pfam" id="PF01425"/>
    </source>
</evidence>
<dbReference type="InterPro" id="IPR023631">
    <property type="entry name" value="Amidase_dom"/>
</dbReference>
<dbReference type="PANTHER" id="PTHR43372:SF4">
    <property type="entry name" value="FATTY-ACID AMIDE HYDROLASE 2"/>
    <property type="match status" value="1"/>
</dbReference>
<dbReference type="InterPro" id="IPR020556">
    <property type="entry name" value="Amidase_CS"/>
</dbReference>
<dbReference type="PANTHER" id="PTHR43372">
    <property type="entry name" value="FATTY-ACID AMIDE HYDROLASE"/>
    <property type="match status" value="1"/>
</dbReference>
<evidence type="ECO:0000313" key="5">
    <source>
        <dbReference type="WBParaSite" id="scaffold8689_cov224.g13274"/>
    </source>
</evidence>
<dbReference type="Gene3D" id="3.90.1300.10">
    <property type="entry name" value="Amidase signature (AS) domain"/>
    <property type="match status" value="2"/>
</dbReference>
<dbReference type="PROSITE" id="PS00571">
    <property type="entry name" value="AMIDASES"/>
    <property type="match status" value="1"/>
</dbReference>
<dbReference type="InterPro" id="IPR052739">
    <property type="entry name" value="FAAH2"/>
</dbReference>
<reference evidence="5" key="1">
    <citation type="submission" date="2022-11" db="UniProtKB">
        <authorList>
            <consortium name="WormBaseParasite"/>
        </authorList>
    </citation>
    <scope>IDENTIFICATION</scope>
</reference>